<dbReference type="InterPro" id="IPR035930">
    <property type="entry name" value="FomD-like_sf"/>
</dbReference>
<gene>
    <name evidence="2" type="ORF">DAERI_030181</name>
</gene>
<reference evidence="3" key="1">
    <citation type="submission" date="2018-01" db="EMBL/GenBank/DDBJ databases">
        <title>Draft Genome Sequence of the Radioresistant Bacterium Deinococcus aerius TR0125, Isolated from the Higher Atmosphere above Japan.</title>
        <authorList>
            <person name="Satoh K."/>
            <person name="Arai H."/>
            <person name="Sanzen T."/>
            <person name="Kawaguchi Y."/>
            <person name="Hayashi H."/>
            <person name="Yokobori S."/>
            <person name="Yamagishi A."/>
            <person name="Oono Y."/>
            <person name="Narumi I."/>
        </authorList>
    </citation>
    <scope>NUCLEOTIDE SEQUENCE [LARGE SCALE GENOMIC DNA]</scope>
    <source>
        <strain evidence="3">TR0125</strain>
    </source>
</reference>
<evidence type="ECO:0000259" key="1">
    <source>
        <dbReference type="Pfam" id="PF04167"/>
    </source>
</evidence>
<evidence type="ECO:0000313" key="2">
    <source>
        <dbReference type="EMBL" id="GBF05015.1"/>
    </source>
</evidence>
<dbReference type="SUPFAM" id="SSF159234">
    <property type="entry name" value="FomD-like"/>
    <property type="match status" value="1"/>
</dbReference>
<keyword evidence="3" id="KW-1185">Reference proteome</keyword>
<dbReference type="OrthoDB" id="3821551at2"/>
<dbReference type="Pfam" id="PF04167">
    <property type="entry name" value="DUF402"/>
    <property type="match status" value="1"/>
</dbReference>
<accession>A0A2I9DWN7</accession>
<dbReference type="Proteomes" id="UP000236569">
    <property type="component" value="Unassembled WGS sequence"/>
</dbReference>
<sequence>MPGAEAVKTERHDVAARLHHTNTGLRPVHTYREHPHGLFVARDFVTHPRIRHWQANLLPALGVVVCRYDFHGPREHDYYIDIATITRSGDLWSVRDHYLDVIVHDGVAAEIMDTEELVAAHEAGLIGDGELHRAVATAHRVLSGLARARYSVPEWLGEQGVEVKWLPTEEYATA</sequence>
<protein>
    <submittedName>
        <fullName evidence="2">Predicted RNA-binding protein associated with RNAse G/E</fullName>
    </submittedName>
</protein>
<dbReference type="RefSeq" id="WP_103128467.1">
    <property type="nucleotide sequence ID" value="NZ_BFAG01000003.1"/>
</dbReference>
<dbReference type="InterPro" id="IPR007295">
    <property type="entry name" value="DUF402"/>
</dbReference>
<dbReference type="AlphaFoldDB" id="A0A2I9DWN7"/>
<dbReference type="EMBL" id="BFAG01000003">
    <property type="protein sequence ID" value="GBF05015.1"/>
    <property type="molecule type" value="Genomic_DNA"/>
</dbReference>
<proteinExistence type="predicted"/>
<name>A0A2I9DWN7_9DEIO</name>
<feature type="domain" description="DUF402" evidence="1">
    <location>
        <begin position="23"/>
        <end position="149"/>
    </location>
</feature>
<evidence type="ECO:0000313" key="3">
    <source>
        <dbReference type="Proteomes" id="UP000236569"/>
    </source>
</evidence>
<comment type="caution">
    <text evidence="2">The sequence shown here is derived from an EMBL/GenBank/DDBJ whole genome shotgun (WGS) entry which is preliminary data.</text>
</comment>
<organism evidence="2 3">
    <name type="scientific">Deinococcus aerius</name>
    <dbReference type="NCBI Taxonomy" id="200253"/>
    <lineage>
        <taxon>Bacteria</taxon>
        <taxon>Thermotogati</taxon>
        <taxon>Deinococcota</taxon>
        <taxon>Deinococci</taxon>
        <taxon>Deinococcales</taxon>
        <taxon>Deinococcaceae</taxon>
        <taxon>Deinococcus</taxon>
    </lineage>
</organism>
<dbReference type="Gene3D" id="2.40.380.10">
    <property type="entry name" value="FomD-like"/>
    <property type="match status" value="1"/>
</dbReference>